<keyword evidence="2" id="KW-1185">Reference proteome</keyword>
<dbReference type="RefSeq" id="WP_068773239.1">
    <property type="nucleotide sequence ID" value="NZ_CP109797.1"/>
</dbReference>
<accession>A0A178IPZ8</accession>
<reference evidence="1 2" key="1">
    <citation type="submission" date="2016-01" db="EMBL/GenBank/DDBJ databases">
        <title>High potential of lignocellulose degradation of a new Verrucomicrobia species.</title>
        <authorList>
            <person name="Wang Y."/>
            <person name="Shi Y."/>
            <person name="Qiu Z."/>
            <person name="Liu S."/>
            <person name="Yang H."/>
        </authorList>
    </citation>
    <scope>NUCLEOTIDE SEQUENCE [LARGE SCALE GENOMIC DNA]</scope>
    <source>
        <strain evidence="1 2">TSB47</strain>
    </source>
</reference>
<gene>
    <name evidence="1" type="ORF">AW736_26190</name>
</gene>
<evidence type="ECO:0000313" key="1">
    <source>
        <dbReference type="EMBL" id="OAM91872.1"/>
    </source>
</evidence>
<evidence type="ECO:0000313" key="2">
    <source>
        <dbReference type="Proteomes" id="UP000078486"/>
    </source>
</evidence>
<organism evidence="1 2">
    <name type="scientific">Termitidicoccus mucosus</name>
    <dbReference type="NCBI Taxonomy" id="1184151"/>
    <lineage>
        <taxon>Bacteria</taxon>
        <taxon>Pseudomonadati</taxon>
        <taxon>Verrucomicrobiota</taxon>
        <taxon>Opitutia</taxon>
        <taxon>Opitutales</taxon>
        <taxon>Opitutaceae</taxon>
        <taxon>Termitidicoccus</taxon>
    </lineage>
</organism>
<comment type="caution">
    <text evidence="1">The sequence shown here is derived from an EMBL/GenBank/DDBJ whole genome shotgun (WGS) entry which is preliminary data.</text>
</comment>
<protein>
    <submittedName>
        <fullName evidence="1">Uncharacterized protein</fullName>
    </submittedName>
</protein>
<name>A0A178IPZ8_9BACT</name>
<dbReference type="AlphaFoldDB" id="A0A178IPZ8"/>
<dbReference type="EMBL" id="LRRQ01000003">
    <property type="protein sequence ID" value="OAM91872.1"/>
    <property type="molecule type" value="Genomic_DNA"/>
</dbReference>
<proteinExistence type="predicted"/>
<dbReference type="Proteomes" id="UP000078486">
    <property type="component" value="Unassembled WGS sequence"/>
</dbReference>
<sequence>MHITKIGFFIILSAALAGLVCSGCARRKPADLTEAEKLRFLRDGMGFDASLAYADAFDAVVECLRDRNGDTVTINKDAGLITSITEKGGERQTSTCVMVSLIKQSEKATTVRVAVATQTLGRSWFSSWSKPKVTTGETNEMVKTLNARIFDHTISQQLNQLRVAPITW</sequence>